<sequence length="36" mass="4305">MCREMCNTKEDKMRHIKGEREGGRQRERKGNIVKLS</sequence>
<dbReference type="InParanoid" id="A0A1X7UPV0"/>
<name>A0A1X7UPV0_AMPQE</name>
<proteinExistence type="predicted"/>
<feature type="region of interest" description="Disordered" evidence="1">
    <location>
        <begin position="1"/>
        <end position="36"/>
    </location>
</feature>
<evidence type="ECO:0000256" key="1">
    <source>
        <dbReference type="SAM" id="MobiDB-lite"/>
    </source>
</evidence>
<accession>A0A1X7UPV0</accession>
<dbReference type="AlphaFoldDB" id="A0A1X7UPV0"/>
<organism evidence="2">
    <name type="scientific">Amphimedon queenslandica</name>
    <name type="common">Sponge</name>
    <dbReference type="NCBI Taxonomy" id="400682"/>
    <lineage>
        <taxon>Eukaryota</taxon>
        <taxon>Metazoa</taxon>
        <taxon>Porifera</taxon>
        <taxon>Demospongiae</taxon>
        <taxon>Heteroscleromorpha</taxon>
        <taxon>Haplosclerida</taxon>
        <taxon>Niphatidae</taxon>
        <taxon>Amphimedon</taxon>
    </lineage>
</organism>
<feature type="compositionally biased region" description="Basic and acidic residues" evidence="1">
    <location>
        <begin position="1"/>
        <end position="30"/>
    </location>
</feature>
<evidence type="ECO:0000313" key="2">
    <source>
        <dbReference type="EnsemblMetazoa" id="Aqu2.1.30020_001"/>
    </source>
</evidence>
<protein>
    <submittedName>
        <fullName evidence="2">Uncharacterized protein</fullName>
    </submittedName>
</protein>
<dbReference type="EnsemblMetazoa" id="Aqu2.1.30020_001">
    <property type="protein sequence ID" value="Aqu2.1.30020_001"/>
    <property type="gene ID" value="Aqu2.1.30020"/>
</dbReference>
<reference evidence="2" key="1">
    <citation type="submission" date="2017-05" db="UniProtKB">
        <authorList>
            <consortium name="EnsemblMetazoa"/>
        </authorList>
    </citation>
    <scope>IDENTIFICATION</scope>
</reference>